<name>A0A1C3ES11_9PLAN</name>
<evidence type="ECO:0000313" key="5">
    <source>
        <dbReference type="Proteomes" id="UP000094828"/>
    </source>
</evidence>
<proteinExistence type="predicted"/>
<evidence type="ECO:0000256" key="1">
    <source>
        <dbReference type="ARBA" id="ARBA00004167"/>
    </source>
</evidence>
<dbReference type="Pfam" id="PF01145">
    <property type="entry name" value="Band_7"/>
    <property type="match status" value="1"/>
</dbReference>
<evidence type="ECO:0000259" key="3">
    <source>
        <dbReference type="SMART" id="SM00244"/>
    </source>
</evidence>
<feature type="transmembrane region" description="Helical" evidence="2">
    <location>
        <begin position="20"/>
        <end position="44"/>
    </location>
</feature>
<comment type="caution">
    <text evidence="4">The sequence shown here is derived from an EMBL/GenBank/DDBJ whole genome shotgun (WGS) entry which is preliminary data.</text>
</comment>
<dbReference type="EMBL" id="LYDR01000030">
    <property type="protein sequence ID" value="ODA36004.1"/>
    <property type="molecule type" value="Genomic_DNA"/>
</dbReference>
<dbReference type="STRING" id="1841610.A6X21_02430"/>
<dbReference type="PANTHER" id="PTHR43446">
    <property type="entry name" value="MEMBRANE PROTEIN-RELATED"/>
    <property type="match status" value="1"/>
</dbReference>
<dbReference type="GO" id="GO:0016020">
    <property type="term" value="C:membrane"/>
    <property type="evidence" value="ECO:0007669"/>
    <property type="project" value="UniProtKB-SubCell"/>
</dbReference>
<feature type="domain" description="Band 7" evidence="3">
    <location>
        <begin position="39"/>
        <end position="204"/>
    </location>
</feature>
<dbReference type="Proteomes" id="UP000094828">
    <property type="component" value="Unassembled WGS sequence"/>
</dbReference>
<dbReference type="SUPFAM" id="SSF117892">
    <property type="entry name" value="Band 7/SPFH domain"/>
    <property type="match status" value="1"/>
</dbReference>
<accession>A0A1C3ES11</accession>
<dbReference type="PANTHER" id="PTHR43446:SF1">
    <property type="entry name" value="BAND 7 DOMAIN-CONTAINING PROTEIN"/>
    <property type="match status" value="1"/>
</dbReference>
<dbReference type="CDD" id="cd03402">
    <property type="entry name" value="SPFH_like_u2"/>
    <property type="match status" value="1"/>
</dbReference>
<keyword evidence="2" id="KW-0812">Transmembrane</keyword>
<dbReference type="Gene3D" id="3.30.479.30">
    <property type="entry name" value="Band 7 domain"/>
    <property type="match status" value="1"/>
</dbReference>
<protein>
    <recommendedName>
        <fullName evidence="3">Band 7 domain-containing protein</fullName>
    </recommendedName>
</protein>
<gene>
    <name evidence="4" type="ORF">A6X21_02430</name>
</gene>
<organism evidence="4 5">
    <name type="scientific">Planctopirus hydrillae</name>
    <dbReference type="NCBI Taxonomy" id="1841610"/>
    <lineage>
        <taxon>Bacteria</taxon>
        <taxon>Pseudomonadati</taxon>
        <taxon>Planctomycetota</taxon>
        <taxon>Planctomycetia</taxon>
        <taxon>Planctomycetales</taxon>
        <taxon>Planctomycetaceae</taxon>
        <taxon>Planctopirus</taxon>
    </lineage>
</organism>
<dbReference type="InterPro" id="IPR036013">
    <property type="entry name" value="Band_7/SPFH_dom_sf"/>
</dbReference>
<dbReference type="SMART" id="SM00244">
    <property type="entry name" value="PHB"/>
    <property type="match status" value="1"/>
</dbReference>
<dbReference type="RefSeq" id="WP_068845812.1">
    <property type="nucleotide sequence ID" value="NZ_LYDR01000030.1"/>
</dbReference>
<keyword evidence="2" id="KW-0472">Membrane</keyword>
<comment type="subcellular location">
    <subcellularLocation>
        <location evidence="1">Membrane</location>
        <topology evidence="1">Single-pass membrane protein</topology>
    </subcellularLocation>
</comment>
<dbReference type="InterPro" id="IPR001107">
    <property type="entry name" value="Band_7"/>
</dbReference>
<reference evidence="4 5" key="1">
    <citation type="submission" date="2016-05" db="EMBL/GenBank/DDBJ databases">
        <title>Genomic and physiological characterization of Planctopirus sp. isolated from fresh water lake.</title>
        <authorList>
            <person name="Subhash Y."/>
            <person name="Ramana C."/>
        </authorList>
    </citation>
    <scope>NUCLEOTIDE SEQUENCE [LARGE SCALE GENOMIC DNA]</scope>
    <source>
        <strain evidence="4 5">JC280</strain>
    </source>
</reference>
<evidence type="ECO:0000313" key="4">
    <source>
        <dbReference type="EMBL" id="ODA36004.1"/>
    </source>
</evidence>
<sequence length="284" mass="31045">MSHSQSSSRYSEPSAETAGMMELGLIIAASIIFPPILLFGFIIVGPREEVVVLRFGKYLTTLRSEGIRWIHPVGRSLQRISTRDTTYNLTTETVVEKNGNPVLISAVVVYRVEDTIKAALHVTDYHRFLGDQAGAVVKRVSSLFPYESSDPSIPCLKKESEIVSQAFVAELQDAVNPAGIRVLMVRLNDLTYAPEIAQSMLMRQQAMALIDARKTIVEGAVEIVKDAVTRLRDSGFELSESDRDQLISNLLVVLCSGERTQPVLAVQAGGRKHAPGTGSSTTES</sequence>
<keyword evidence="5" id="KW-1185">Reference proteome</keyword>
<dbReference type="AlphaFoldDB" id="A0A1C3ES11"/>
<evidence type="ECO:0000256" key="2">
    <source>
        <dbReference type="SAM" id="Phobius"/>
    </source>
</evidence>
<keyword evidence="2" id="KW-1133">Transmembrane helix</keyword>